<dbReference type="Proteomes" id="UP000629287">
    <property type="component" value="Unassembled WGS sequence"/>
</dbReference>
<dbReference type="Pfam" id="PF00107">
    <property type="entry name" value="ADH_zinc_N"/>
    <property type="match status" value="1"/>
</dbReference>
<dbReference type="Gene3D" id="3.90.180.10">
    <property type="entry name" value="Medium-chain alcohol dehydrogenases, catalytic domain"/>
    <property type="match status" value="1"/>
</dbReference>
<dbReference type="OrthoDB" id="9797931at2"/>
<keyword evidence="9" id="KW-1185">Reference proteome</keyword>
<accession>A0A8I0PCT3</accession>
<feature type="domain" description="Alcohol dehydrogenase-like C-terminal" evidence="6">
    <location>
        <begin position="151"/>
        <end position="291"/>
    </location>
</feature>
<dbReference type="InterPro" id="IPR011032">
    <property type="entry name" value="GroES-like_sf"/>
</dbReference>
<dbReference type="GO" id="GO:0051903">
    <property type="term" value="F:S-(hydroxymethyl)glutathione dehydrogenase [NAD(P)+] activity"/>
    <property type="evidence" value="ECO:0007669"/>
    <property type="project" value="UniProtKB-EC"/>
</dbReference>
<comment type="cofactor">
    <cofactor evidence="1">
        <name>Zn(2+)</name>
        <dbReference type="ChEBI" id="CHEBI:29105"/>
    </cofactor>
</comment>
<keyword evidence="5 8" id="KW-0560">Oxidoreductase</keyword>
<protein>
    <submittedName>
        <fullName evidence="8">S-(Hydroxymethyl)glutathione dehydrogenase/alcohol dehydrogenase</fullName>
        <ecNumber evidence="8">1.1.1.1</ecNumber>
        <ecNumber evidence="8">1.1.1.284</ecNumber>
    </submittedName>
</protein>
<dbReference type="GO" id="GO:0004022">
    <property type="term" value="F:alcohol dehydrogenase (NAD+) activity"/>
    <property type="evidence" value="ECO:0007669"/>
    <property type="project" value="UniProtKB-EC"/>
</dbReference>
<dbReference type="AlphaFoldDB" id="A0A8I0PCT3"/>
<evidence type="ECO:0000313" key="9">
    <source>
        <dbReference type="Proteomes" id="UP000629287"/>
    </source>
</evidence>
<evidence type="ECO:0000256" key="1">
    <source>
        <dbReference type="ARBA" id="ARBA00001947"/>
    </source>
</evidence>
<name>A0A8I0PCT3_9ACTN</name>
<evidence type="ECO:0000256" key="4">
    <source>
        <dbReference type="ARBA" id="ARBA00022833"/>
    </source>
</evidence>
<keyword evidence="4" id="KW-0862">Zinc</keyword>
<reference evidence="8 9" key="1">
    <citation type="submission" date="2020-10" db="EMBL/GenBank/DDBJ databases">
        <title>Sequencing the genomes of 1000 actinobacteria strains.</title>
        <authorList>
            <person name="Klenk H.-P."/>
        </authorList>
    </citation>
    <scope>NUCLEOTIDE SEQUENCE [LARGE SCALE GENOMIC DNA]</scope>
    <source>
        <strain evidence="8 9">DSM 41803</strain>
    </source>
</reference>
<dbReference type="EC" id="1.1.1.1" evidence="8"/>
<evidence type="ECO:0000259" key="6">
    <source>
        <dbReference type="Pfam" id="PF00107"/>
    </source>
</evidence>
<evidence type="ECO:0000256" key="2">
    <source>
        <dbReference type="ARBA" id="ARBA00008072"/>
    </source>
</evidence>
<dbReference type="InterPro" id="IPR036291">
    <property type="entry name" value="NAD(P)-bd_dom_sf"/>
</dbReference>
<organism evidence="8 9">
    <name type="scientific">Streptomyces stelliscabiei</name>
    <dbReference type="NCBI Taxonomy" id="146820"/>
    <lineage>
        <taxon>Bacteria</taxon>
        <taxon>Bacillati</taxon>
        <taxon>Actinomycetota</taxon>
        <taxon>Actinomycetes</taxon>
        <taxon>Kitasatosporales</taxon>
        <taxon>Streptomycetaceae</taxon>
        <taxon>Streptomyces</taxon>
    </lineage>
</organism>
<keyword evidence="3" id="KW-0479">Metal-binding</keyword>
<dbReference type="SUPFAM" id="SSF51735">
    <property type="entry name" value="NAD(P)-binding Rossmann-fold domains"/>
    <property type="match status" value="1"/>
</dbReference>
<dbReference type="EMBL" id="JADBGF010000001">
    <property type="protein sequence ID" value="MBE1601637.1"/>
    <property type="molecule type" value="Genomic_DNA"/>
</dbReference>
<dbReference type="GO" id="GO:0046872">
    <property type="term" value="F:metal ion binding"/>
    <property type="evidence" value="ECO:0007669"/>
    <property type="project" value="UniProtKB-KW"/>
</dbReference>
<evidence type="ECO:0000256" key="5">
    <source>
        <dbReference type="ARBA" id="ARBA00023002"/>
    </source>
</evidence>
<dbReference type="EC" id="1.1.1.284" evidence="8"/>
<evidence type="ECO:0000256" key="3">
    <source>
        <dbReference type="ARBA" id="ARBA00022723"/>
    </source>
</evidence>
<sequence length="332" mass="34124">MPPGGAGFDVGGPAMPTHLVNGHGGVAVVEAVGSAVDRVRPGQRVIVVSTPNCGSCRYCVRGLPQYCAKLVPFGRAYARTADGTPVHGNSNVGLFAQHTITTEYHCTPVDTDLPDDQLALVANPIVTGAGAALITAPITPDSVVAVVGCGPIGLGYVQAARFAGASRIVAVDPLPQRRAAAERFGANDVFDPGAVDPVAEVRKIDDGGGALFAGGADFVFDASGDARGIEQAWAMTGLGGHLVLAGISSDPFARVSFPLAEFAVIAGRTIHPCQQGSALMARDLPWLVQLAERGVFDLAKLAERTYRLEDAAAAMADVSDRSVLGAAIVPKH</sequence>
<comment type="caution">
    <text evidence="8">The sequence shown here is derived from an EMBL/GenBank/DDBJ whole genome shotgun (WGS) entry which is preliminary data.</text>
</comment>
<feature type="domain" description="Alcohol dehydrogenase-like N-terminal" evidence="7">
    <location>
        <begin position="13"/>
        <end position="109"/>
    </location>
</feature>
<dbReference type="Gene3D" id="3.40.50.720">
    <property type="entry name" value="NAD(P)-binding Rossmann-like Domain"/>
    <property type="match status" value="1"/>
</dbReference>
<dbReference type="GeneID" id="86832243"/>
<gene>
    <name evidence="8" type="ORF">H4687_007766</name>
</gene>
<dbReference type="SUPFAM" id="SSF50129">
    <property type="entry name" value="GroES-like"/>
    <property type="match status" value="1"/>
</dbReference>
<proteinExistence type="inferred from homology"/>
<dbReference type="Pfam" id="PF08240">
    <property type="entry name" value="ADH_N"/>
    <property type="match status" value="1"/>
</dbReference>
<evidence type="ECO:0000313" key="8">
    <source>
        <dbReference type="EMBL" id="MBE1601637.1"/>
    </source>
</evidence>
<evidence type="ECO:0000259" key="7">
    <source>
        <dbReference type="Pfam" id="PF08240"/>
    </source>
</evidence>
<dbReference type="RefSeq" id="WP_012999286.1">
    <property type="nucleotide sequence ID" value="NZ_JADBGF010000001.1"/>
</dbReference>
<dbReference type="InterPro" id="IPR013149">
    <property type="entry name" value="ADH-like_C"/>
</dbReference>
<comment type="similarity">
    <text evidence="2">Belongs to the zinc-containing alcohol dehydrogenase family.</text>
</comment>
<dbReference type="PANTHER" id="PTHR43350:SF21">
    <property type="entry name" value="S-NITROSOMYCOTHIOL REDUCTASE MSCR"/>
    <property type="match status" value="1"/>
</dbReference>
<dbReference type="InterPro" id="IPR013154">
    <property type="entry name" value="ADH-like_N"/>
</dbReference>
<dbReference type="PANTHER" id="PTHR43350">
    <property type="entry name" value="NAD-DEPENDENT ALCOHOL DEHYDROGENASE"/>
    <property type="match status" value="1"/>
</dbReference>